<gene>
    <name evidence="1" type="ORF">MCC93_13510</name>
</gene>
<organism evidence="1 2">
    <name type="scientific">Morococcus cerebrosus</name>
    <dbReference type="NCBI Taxonomy" id="1056807"/>
    <lineage>
        <taxon>Bacteria</taxon>
        <taxon>Pseudomonadati</taxon>
        <taxon>Pseudomonadota</taxon>
        <taxon>Betaproteobacteria</taxon>
        <taxon>Neisseriales</taxon>
        <taxon>Neisseriaceae</taxon>
        <taxon>Morococcus</taxon>
    </lineage>
</organism>
<protein>
    <submittedName>
        <fullName evidence="1">Uncharacterized protein</fullName>
    </submittedName>
</protein>
<dbReference type="Proteomes" id="UP000031390">
    <property type="component" value="Unassembled WGS sequence"/>
</dbReference>
<evidence type="ECO:0000313" key="2">
    <source>
        <dbReference type="Proteomes" id="UP000031390"/>
    </source>
</evidence>
<proteinExistence type="predicted"/>
<evidence type="ECO:0000313" key="1">
    <source>
        <dbReference type="EMBL" id="KIC07618.1"/>
    </source>
</evidence>
<reference evidence="1 2" key="1">
    <citation type="submission" date="2014-12" db="EMBL/GenBank/DDBJ databases">
        <title>Genome sequence of Morococcus cerebrosus.</title>
        <authorList>
            <person name="Shin S.-K."/>
            <person name="Yi H."/>
        </authorList>
    </citation>
    <scope>NUCLEOTIDE SEQUENCE [LARGE SCALE GENOMIC DNA]</scope>
    <source>
        <strain evidence="1 2">CIP 81.93</strain>
    </source>
</reference>
<dbReference type="AlphaFoldDB" id="A0A0C1EFZ7"/>
<comment type="caution">
    <text evidence="1">The sequence shown here is derived from an EMBL/GenBank/DDBJ whole genome shotgun (WGS) entry which is preliminary data.</text>
</comment>
<sequence length="40" mass="4875">MRMLFIKNSRSTENHEIAQLISVIKSQIMFINVKYNHYYL</sequence>
<name>A0A0C1EFZ7_9NEIS</name>
<accession>A0A0C1EFZ7</accession>
<dbReference type="EMBL" id="JUFZ01000051">
    <property type="protein sequence ID" value="KIC07618.1"/>
    <property type="molecule type" value="Genomic_DNA"/>
</dbReference>